<sequence>MTEEFNEKCKIAQNDTLGRYVQACETIKAGEPILNESPILIVACSGDKRCSNCFRLTQSYCSKCSITPLCSNCRSHHLYDCNTLSLMSKKVQFENLRKNPDCYGLLKLFLLKENPDTAEYFEKILQLESHLDKRRNTTIWQEHNDKVVQPLLHCGMKEYFNYDDTLDEDFIQRLCGILDVNAYEIRAPDQEGIRGLYLNTSVITHQCNANANIAVDHQYRVKVYANRDINKDEAISTCYTNILLGTDERRRILQEGKYFHCTCNRCEDPTELGSHMSSFVCTPCMTANRNGIVVKKTTTENKYKWECMVCNHSMRDEQIKLILEKAKEEIYHARDDLKRYEILLAKLGRILHQNHYLMIDIKQNLANILRSIITSSMQRPGRCVYERKVRLCQELVMVLHIIQPGISRLKAIALYELANASAELYRLKFGEKELTDKELVTMLQRCEAMLREAARMLLYEPVQTPEGELAHAAMDELRDMLNDIKMLKEKIDEVN</sequence>
<feature type="domain" description="SET" evidence="1">
    <location>
        <begin position="18"/>
        <end position="239"/>
    </location>
</feature>
<evidence type="ECO:0000313" key="3">
    <source>
        <dbReference type="Proteomes" id="UP000078200"/>
    </source>
</evidence>
<dbReference type="Gene3D" id="1.10.220.160">
    <property type="match status" value="1"/>
</dbReference>
<dbReference type="InterPro" id="IPR053010">
    <property type="entry name" value="SET_SmydA-8"/>
</dbReference>
<reference evidence="2" key="1">
    <citation type="submission" date="2020-05" db="UniProtKB">
        <authorList>
            <consortium name="EnsemblMetazoa"/>
        </authorList>
    </citation>
    <scope>IDENTIFICATION</scope>
    <source>
        <strain evidence="2">TTRI</strain>
    </source>
</reference>
<dbReference type="PANTHER" id="PTHR46455">
    <property type="entry name" value="SET AND MYND DOMAIN CONTAINING, ARTHROPOD-SPECIFIC, MEMBER 4, ISOFORM A"/>
    <property type="match status" value="1"/>
</dbReference>
<dbReference type="Proteomes" id="UP000078200">
    <property type="component" value="Unassembled WGS sequence"/>
</dbReference>
<dbReference type="Pfam" id="PF00856">
    <property type="entry name" value="SET"/>
    <property type="match status" value="1"/>
</dbReference>
<dbReference type="SUPFAM" id="SSF82199">
    <property type="entry name" value="SET domain"/>
    <property type="match status" value="1"/>
</dbReference>
<evidence type="ECO:0000259" key="1">
    <source>
        <dbReference type="Pfam" id="PF00856"/>
    </source>
</evidence>
<evidence type="ECO:0000313" key="2">
    <source>
        <dbReference type="EnsemblMetazoa" id="GAUT015085-PA"/>
    </source>
</evidence>
<accession>A0A1A9UTV3</accession>
<dbReference type="GO" id="GO:0008757">
    <property type="term" value="F:S-adenosylmethionine-dependent methyltransferase activity"/>
    <property type="evidence" value="ECO:0007669"/>
    <property type="project" value="UniProtKB-ARBA"/>
</dbReference>
<keyword evidence="3" id="KW-1185">Reference proteome</keyword>
<dbReference type="AlphaFoldDB" id="A0A1A9UTV3"/>
<dbReference type="GO" id="GO:0008276">
    <property type="term" value="F:protein methyltransferase activity"/>
    <property type="evidence" value="ECO:0007669"/>
    <property type="project" value="UniProtKB-ARBA"/>
</dbReference>
<dbReference type="InterPro" id="IPR001214">
    <property type="entry name" value="SET_dom"/>
</dbReference>
<name>A0A1A9UTV3_GLOAU</name>
<dbReference type="STRING" id="7395.A0A1A9UTV3"/>
<dbReference type="EnsemblMetazoa" id="GAUT015085-RA">
    <property type="protein sequence ID" value="GAUT015085-PA"/>
    <property type="gene ID" value="GAUT015085"/>
</dbReference>
<protein>
    <submittedName>
        <fullName evidence="2">SET domain-containing protein</fullName>
    </submittedName>
</protein>
<proteinExistence type="predicted"/>
<dbReference type="Gene3D" id="2.170.270.10">
    <property type="entry name" value="SET domain"/>
    <property type="match status" value="1"/>
</dbReference>
<dbReference type="InterPro" id="IPR046341">
    <property type="entry name" value="SET_dom_sf"/>
</dbReference>
<dbReference type="GO" id="GO:0008170">
    <property type="term" value="F:N-methyltransferase activity"/>
    <property type="evidence" value="ECO:0007669"/>
    <property type="project" value="UniProtKB-ARBA"/>
</dbReference>
<dbReference type="PANTHER" id="PTHR46455:SF6">
    <property type="entry name" value="RE22408P-RELATED"/>
    <property type="match status" value="1"/>
</dbReference>
<dbReference type="Gene3D" id="6.10.140.2220">
    <property type="match status" value="1"/>
</dbReference>
<dbReference type="CDD" id="cd20071">
    <property type="entry name" value="SET_SMYD"/>
    <property type="match status" value="1"/>
</dbReference>
<organism evidence="2 3">
    <name type="scientific">Glossina austeni</name>
    <name type="common">Savannah tsetse fly</name>
    <dbReference type="NCBI Taxonomy" id="7395"/>
    <lineage>
        <taxon>Eukaryota</taxon>
        <taxon>Metazoa</taxon>
        <taxon>Ecdysozoa</taxon>
        <taxon>Arthropoda</taxon>
        <taxon>Hexapoda</taxon>
        <taxon>Insecta</taxon>
        <taxon>Pterygota</taxon>
        <taxon>Neoptera</taxon>
        <taxon>Endopterygota</taxon>
        <taxon>Diptera</taxon>
        <taxon>Brachycera</taxon>
        <taxon>Muscomorpha</taxon>
        <taxon>Hippoboscoidea</taxon>
        <taxon>Glossinidae</taxon>
        <taxon>Glossina</taxon>
    </lineage>
</organism>
<dbReference type="VEuPathDB" id="VectorBase:GAUT015085"/>